<reference evidence="9" key="1">
    <citation type="submission" date="2012-12" db="EMBL/GenBank/DDBJ databases">
        <authorList>
            <person name="Hellsten U."/>
            <person name="Grimwood J."/>
            <person name="Chapman J.A."/>
            <person name="Shapiro H."/>
            <person name="Aerts A."/>
            <person name="Otillar R.P."/>
            <person name="Terry A.Y."/>
            <person name="Boore J.L."/>
            <person name="Simakov O."/>
            <person name="Marletaz F."/>
            <person name="Cho S.-J."/>
            <person name="Edsinger-Gonzales E."/>
            <person name="Havlak P."/>
            <person name="Kuo D.-H."/>
            <person name="Larsson T."/>
            <person name="Lv J."/>
            <person name="Arendt D."/>
            <person name="Savage R."/>
            <person name="Osoegawa K."/>
            <person name="de Jong P."/>
            <person name="Lindberg D.R."/>
            <person name="Seaver E.C."/>
            <person name="Weisblat D.A."/>
            <person name="Putnam N.H."/>
            <person name="Grigoriev I.V."/>
            <person name="Rokhsar D.S."/>
        </authorList>
    </citation>
    <scope>NUCLEOTIDE SEQUENCE</scope>
    <source>
        <strain evidence="9">I ESC-2004</strain>
    </source>
</reference>
<dbReference type="Pfam" id="PF12799">
    <property type="entry name" value="LRR_4"/>
    <property type="match status" value="1"/>
</dbReference>
<dbReference type="InterPro" id="IPR001611">
    <property type="entry name" value="Leu-rich_rpt"/>
</dbReference>
<evidence type="ECO:0000313" key="8">
    <source>
        <dbReference type="EnsemblMetazoa" id="CapteP213489"/>
    </source>
</evidence>
<evidence type="ECO:0000313" key="7">
    <source>
        <dbReference type="EMBL" id="ELT94473.1"/>
    </source>
</evidence>
<dbReference type="Proteomes" id="UP000014760">
    <property type="component" value="Unassembled WGS sequence"/>
</dbReference>
<dbReference type="InterPro" id="IPR045371">
    <property type="entry name" value="ADAMTS_CR_3"/>
</dbReference>
<dbReference type="PANTHER" id="PTHR13723">
    <property type="entry name" value="ADAMTS A DISINTEGRIN AND METALLOPROTEASE WITH THROMBOSPONDIN MOTIFS PROTEASE"/>
    <property type="match status" value="1"/>
</dbReference>
<dbReference type="SUPFAM" id="SSF52058">
    <property type="entry name" value="L domain-like"/>
    <property type="match status" value="1"/>
</dbReference>
<keyword evidence="4" id="KW-0677">Repeat</keyword>
<accession>R7TKX0</accession>
<dbReference type="GO" id="GO:0005576">
    <property type="term" value="C:extracellular region"/>
    <property type="evidence" value="ECO:0007669"/>
    <property type="project" value="UniProtKB-SubCell"/>
</dbReference>
<dbReference type="PANTHER" id="PTHR13723:SF317">
    <property type="entry name" value="ADAMTS_ADAMTS-LIKE SPACER 1 DOMAIN-CONTAINING PROTEIN"/>
    <property type="match status" value="1"/>
</dbReference>
<dbReference type="GO" id="GO:0031012">
    <property type="term" value="C:extracellular matrix"/>
    <property type="evidence" value="ECO:0007669"/>
    <property type="project" value="TreeGrafter"/>
</dbReference>
<evidence type="ECO:0000256" key="4">
    <source>
        <dbReference type="ARBA" id="ARBA00022737"/>
    </source>
</evidence>
<dbReference type="GO" id="GO:0004222">
    <property type="term" value="F:metalloendopeptidase activity"/>
    <property type="evidence" value="ECO:0007669"/>
    <property type="project" value="TreeGrafter"/>
</dbReference>
<feature type="chain" id="PRO_5008787134" description="ADAMTS/ADAMTS-like cysteine-rich domain-containing protein" evidence="5">
    <location>
        <begin position="21"/>
        <end position="342"/>
    </location>
</feature>
<protein>
    <recommendedName>
        <fullName evidence="6">ADAMTS/ADAMTS-like cysteine-rich domain-containing protein</fullName>
    </recommendedName>
</protein>
<proteinExistence type="predicted"/>
<evidence type="ECO:0000259" key="6">
    <source>
        <dbReference type="Pfam" id="PF19236"/>
    </source>
</evidence>
<evidence type="ECO:0000256" key="1">
    <source>
        <dbReference type="ARBA" id="ARBA00004613"/>
    </source>
</evidence>
<gene>
    <name evidence="7" type="ORF">CAPTEDRAFT_213489</name>
</gene>
<dbReference type="SMART" id="SM00369">
    <property type="entry name" value="LRR_TYP"/>
    <property type="match status" value="2"/>
</dbReference>
<dbReference type="EMBL" id="AMQN01012276">
    <property type="status" value="NOT_ANNOTATED_CDS"/>
    <property type="molecule type" value="Genomic_DNA"/>
</dbReference>
<evidence type="ECO:0000256" key="2">
    <source>
        <dbReference type="ARBA" id="ARBA00022525"/>
    </source>
</evidence>
<dbReference type="InterPro" id="IPR003591">
    <property type="entry name" value="Leu-rich_rpt_typical-subtyp"/>
</dbReference>
<evidence type="ECO:0000256" key="3">
    <source>
        <dbReference type="ARBA" id="ARBA00022614"/>
    </source>
</evidence>
<evidence type="ECO:0000313" key="9">
    <source>
        <dbReference type="Proteomes" id="UP000014760"/>
    </source>
</evidence>
<dbReference type="InterPro" id="IPR050439">
    <property type="entry name" value="ADAMTS_ADAMTS-like"/>
</dbReference>
<dbReference type="Gene3D" id="2.60.120.830">
    <property type="match status" value="1"/>
</dbReference>
<evidence type="ECO:0000256" key="5">
    <source>
        <dbReference type="SAM" id="SignalP"/>
    </source>
</evidence>
<dbReference type="AlphaFoldDB" id="R7TKX0"/>
<dbReference type="Gene3D" id="3.80.10.10">
    <property type="entry name" value="Ribonuclease Inhibitor"/>
    <property type="match status" value="1"/>
</dbReference>
<keyword evidence="9" id="KW-1185">Reference proteome</keyword>
<organism evidence="7">
    <name type="scientific">Capitella teleta</name>
    <name type="common">Polychaete worm</name>
    <dbReference type="NCBI Taxonomy" id="283909"/>
    <lineage>
        <taxon>Eukaryota</taxon>
        <taxon>Metazoa</taxon>
        <taxon>Spiralia</taxon>
        <taxon>Lophotrochozoa</taxon>
        <taxon>Annelida</taxon>
        <taxon>Polychaeta</taxon>
        <taxon>Sedentaria</taxon>
        <taxon>Scolecida</taxon>
        <taxon>Capitellidae</taxon>
        <taxon>Capitella</taxon>
    </lineage>
</organism>
<dbReference type="Pfam" id="PF19236">
    <property type="entry name" value="ADAMTS_CR_3"/>
    <property type="match status" value="1"/>
</dbReference>
<feature type="signal peptide" evidence="5">
    <location>
        <begin position="1"/>
        <end position="20"/>
    </location>
</feature>
<dbReference type="InterPro" id="IPR032675">
    <property type="entry name" value="LRR_dom_sf"/>
</dbReference>
<name>R7TKX0_CAPTE</name>
<feature type="domain" description="ADAMTS/ADAMTS-like cysteine-rich" evidence="6">
    <location>
        <begin position="228"/>
        <end position="298"/>
    </location>
</feature>
<dbReference type="GO" id="GO:0006508">
    <property type="term" value="P:proteolysis"/>
    <property type="evidence" value="ECO:0007669"/>
    <property type="project" value="TreeGrafter"/>
</dbReference>
<dbReference type="GO" id="GO:0030198">
    <property type="term" value="P:extracellular matrix organization"/>
    <property type="evidence" value="ECO:0007669"/>
    <property type="project" value="InterPro"/>
</dbReference>
<sequence length="342" mass="38148">MEEVPKLLWLLLCLLDFAESVELAFINQGLSSLPDNITENVTSLNCGQNAITEILQSDFNDKYPHLEFLYLRDNQIRFIDNGSFKGTKLRLIFLQSNQLSAIPDFHQVKTTLRYLSLRSNQITQIRDVNYISNLNTLVLSNNLITQLPDIRQHLPPGTILHVEDIPLECCCVSVWLTQLSTNLTGVVLSPNPCKLPSSWTLTQLNNLTEAMFLRQPCEITTSQKYLCGNNPCSLSCIAKGFNFYYQFGNTIDGTTCNHGNQVGVCLKGTCQTIGCDGAIGSAAEMDNCLVCGGENKQCAHYKSVYLHKLKPDDKLAYKHIITIPPGATRVNFTEVGRNYLGT</sequence>
<keyword evidence="3" id="KW-0433">Leucine-rich repeat</keyword>
<dbReference type="EMBL" id="KB309412">
    <property type="protein sequence ID" value="ELT94473.1"/>
    <property type="molecule type" value="Genomic_DNA"/>
</dbReference>
<reference evidence="8" key="3">
    <citation type="submission" date="2015-06" db="UniProtKB">
        <authorList>
            <consortium name="EnsemblMetazoa"/>
        </authorList>
    </citation>
    <scope>IDENTIFICATION</scope>
</reference>
<dbReference type="SMART" id="SM00365">
    <property type="entry name" value="LRR_SD22"/>
    <property type="match status" value="4"/>
</dbReference>
<dbReference type="InterPro" id="IPR013273">
    <property type="entry name" value="ADAMTS/ADAMTS-like"/>
</dbReference>
<dbReference type="PROSITE" id="PS51450">
    <property type="entry name" value="LRR"/>
    <property type="match status" value="3"/>
</dbReference>
<dbReference type="EMBL" id="AMQN01012275">
    <property type="status" value="NOT_ANNOTATED_CDS"/>
    <property type="molecule type" value="Genomic_DNA"/>
</dbReference>
<dbReference type="PRINTS" id="PR01857">
    <property type="entry name" value="ADAMTSFAMILY"/>
</dbReference>
<keyword evidence="2" id="KW-0964">Secreted</keyword>
<dbReference type="EnsemblMetazoa" id="CapteT213489">
    <property type="protein sequence ID" value="CapteP213489"/>
    <property type="gene ID" value="CapteG213489"/>
</dbReference>
<reference evidence="7 9" key="2">
    <citation type="journal article" date="2013" name="Nature">
        <title>Insights into bilaterian evolution from three spiralian genomes.</title>
        <authorList>
            <person name="Simakov O."/>
            <person name="Marletaz F."/>
            <person name="Cho S.J."/>
            <person name="Edsinger-Gonzales E."/>
            <person name="Havlak P."/>
            <person name="Hellsten U."/>
            <person name="Kuo D.H."/>
            <person name="Larsson T."/>
            <person name="Lv J."/>
            <person name="Arendt D."/>
            <person name="Savage R."/>
            <person name="Osoegawa K."/>
            <person name="de Jong P."/>
            <person name="Grimwood J."/>
            <person name="Chapman J.A."/>
            <person name="Shapiro H."/>
            <person name="Aerts A."/>
            <person name="Otillar R.P."/>
            <person name="Terry A.Y."/>
            <person name="Boore J.L."/>
            <person name="Grigoriev I.V."/>
            <person name="Lindberg D.R."/>
            <person name="Seaver E.C."/>
            <person name="Weisblat D.A."/>
            <person name="Putnam N.H."/>
            <person name="Rokhsar D.S."/>
        </authorList>
    </citation>
    <scope>NUCLEOTIDE SEQUENCE</scope>
    <source>
        <strain evidence="7 9">I ESC-2004</strain>
    </source>
</reference>
<dbReference type="InterPro" id="IPR025875">
    <property type="entry name" value="Leu-rich_rpt_4"/>
</dbReference>
<comment type="subcellular location">
    <subcellularLocation>
        <location evidence="1">Secreted</location>
    </subcellularLocation>
</comment>
<keyword evidence="5" id="KW-0732">Signal</keyword>
<dbReference type="HOGENOM" id="CLU_811970_0_0_1"/>
<dbReference type="OrthoDB" id="10035764at2759"/>
<dbReference type="Pfam" id="PF13855">
    <property type="entry name" value="LRR_8"/>
    <property type="match status" value="1"/>
</dbReference>